<accession>A0AAD8HIJ8</accession>
<feature type="compositionally biased region" description="Low complexity" evidence="1">
    <location>
        <begin position="262"/>
        <end position="283"/>
    </location>
</feature>
<evidence type="ECO:0000313" key="3">
    <source>
        <dbReference type="Proteomes" id="UP001237642"/>
    </source>
</evidence>
<proteinExistence type="predicted"/>
<gene>
    <name evidence="2" type="ORF">POM88_042261</name>
</gene>
<dbReference type="AlphaFoldDB" id="A0AAD8HIJ8"/>
<protein>
    <submittedName>
        <fullName evidence="2">Uncharacterized protein</fullName>
    </submittedName>
</protein>
<dbReference type="EMBL" id="JAUIZM010000009">
    <property type="protein sequence ID" value="KAK1366700.1"/>
    <property type="molecule type" value="Genomic_DNA"/>
</dbReference>
<organism evidence="2 3">
    <name type="scientific">Heracleum sosnowskyi</name>
    <dbReference type="NCBI Taxonomy" id="360622"/>
    <lineage>
        <taxon>Eukaryota</taxon>
        <taxon>Viridiplantae</taxon>
        <taxon>Streptophyta</taxon>
        <taxon>Embryophyta</taxon>
        <taxon>Tracheophyta</taxon>
        <taxon>Spermatophyta</taxon>
        <taxon>Magnoliopsida</taxon>
        <taxon>eudicotyledons</taxon>
        <taxon>Gunneridae</taxon>
        <taxon>Pentapetalae</taxon>
        <taxon>asterids</taxon>
        <taxon>campanulids</taxon>
        <taxon>Apiales</taxon>
        <taxon>Apiaceae</taxon>
        <taxon>Apioideae</taxon>
        <taxon>apioid superclade</taxon>
        <taxon>Tordylieae</taxon>
        <taxon>Tordyliinae</taxon>
        <taxon>Heracleum</taxon>
    </lineage>
</organism>
<evidence type="ECO:0000313" key="2">
    <source>
        <dbReference type="EMBL" id="KAK1366700.1"/>
    </source>
</evidence>
<evidence type="ECO:0000256" key="1">
    <source>
        <dbReference type="SAM" id="MobiDB-lite"/>
    </source>
</evidence>
<reference evidence="2" key="1">
    <citation type="submission" date="2023-02" db="EMBL/GenBank/DDBJ databases">
        <title>Genome of toxic invasive species Heracleum sosnowskyi carries increased number of genes despite the absence of recent whole-genome duplications.</title>
        <authorList>
            <person name="Schelkunov M."/>
            <person name="Shtratnikova V."/>
            <person name="Makarenko M."/>
            <person name="Klepikova A."/>
            <person name="Omelchenko D."/>
            <person name="Novikova G."/>
            <person name="Obukhova E."/>
            <person name="Bogdanov V."/>
            <person name="Penin A."/>
            <person name="Logacheva M."/>
        </authorList>
    </citation>
    <scope>NUCLEOTIDE SEQUENCE</scope>
    <source>
        <strain evidence="2">Hsosn_3</strain>
        <tissue evidence="2">Leaf</tissue>
    </source>
</reference>
<feature type="region of interest" description="Disordered" evidence="1">
    <location>
        <begin position="262"/>
        <end position="347"/>
    </location>
</feature>
<dbReference type="Proteomes" id="UP001237642">
    <property type="component" value="Unassembled WGS sequence"/>
</dbReference>
<keyword evidence="3" id="KW-1185">Reference proteome</keyword>
<sequence>MFHSVGLEFVPNNYAAPLSTQNAPEAFHLFQNFLAQSTIGHALVEPAHLSGLQIKAFWETGVYDDGGETGTPSIVFEFEEQEYVVTPGTIRAALGFGEFTAYTISVGDVDLQRMMTEIGYSGPITRIGQLKRPFLRKEWSFFFDCITRAFGKKCTNWDAIPIDNLQIGYSLLYNTNYDFARLVLSNIGEKMTENRGVVYFARFCQLLFTACIPAVEIVANDVISAFKLHKRIFSDLINKDGKKGNAGELLLPAVIQHFLEPQPETQSQQQQPEPQQPEPQSQQVNTDSQAAKRPNTGGRTKHRAFKAVPVAKSLNTDADLPNSVGTLRRKKRANRPVSDANVPSDENEYANAKKRKLVAEYLFGGLVPDSTNVEAPEVVIEYHSANADDNAAVNDDFLEPILEMDIEEEIEAHPTATFEKLGSVGDTEDVAADQPTVVMDESLATHTEILSVTHQRKLLKLLQRL</sequence>
<reference evidence="2" key="2">
    <citation type="submission" date="2023-05" db="EMBL/GenBank/DDBJ databases">
        <authorList>
            <person name="Schelkunov M.I."/>
        </authorList>
    </citation>
    <scope>NUCLEOTIDE SEQUENCE</scope>
    <source>
        <strain evidence="2">Hsosn_3</strain>
        <tissue evidence="2">Leaf</tissue>
    </source>
</reference>
<comment type="caution">
    <text evidence="2">The sequence shown here is derived from an EMBL/GenBank/DDBJ whole genome shotgun (WGS) entry which is preliminary data.</text>
</comment>
<name>A0AAD8HIJ8_9APIA</name>